<protein>
    <recommendedName>
        <fullName evidence="3">histidine kinase</fullName>
        <ecNumber evidence="3">2.7.13.3</ecNumber>
    </recommendedName>
</protein>
<evidence type="ECO:0000256" key="9">
    <source>
        <dbReference type="ARBA" id="ARBA00022777"/>
    </source>
</evidence>
<keyword evidence="12" id="KW-0902">Two-component regulatory system</keyword>
<dbReference type="GO" id="GO:0006355">
    <property type="term" value="P:regulation of DNA-templated transcription"/>
    <property type="evidence" value="ECO:0007669"/>
    <property type="project" value="InterPro"/>
</dbReference>
<comment type="caution">
    <text evidence="17">The sequence shown here is derived from an EMBL/GenBank/DDBJ whole genome shotgun (WGS) entry which is preliminary data.</text>
</comment>
<keyword evidence="18" id="KW-1185">Reference proteome</keyword>
<dbReference type="Pfam" id="PF02518">
    <property type="entry name" value="HATPase_c"/>
    <property type="match status" value="1"/>
</dbReference>
<evidence type="ECO:0000256" key="2">
    <source>
        <dbReference type="ARBA" id="ARBA00004651"/>
    </source>
</evidence>
<dbReference type="PANTHER" id="PTHR43547:SF10">
    <property type="entry name" value="SENSOR HISTIDINE KINASE DCUS"/>
    <property type="match status" value="1"/>
</dbReference>
<dbReference type="InterPro" id="IPR013767">
    <property type="entry name" value="PAS_fold"/>
</dbReference>
<dbReference type="GO" id="GO:0005524">
    <property type="term" value="F:ATP binding"/>
    <property type="evidence" value="ECO:0007669"/>
    <property type="project" value="UniProtKB-KW"/>
</dbReference>
<dbReference type="InterPro" id="IPR003594">
    <property type="entry name" value="HATPase_dom"/>
</dbReference>
<dbReference type="InterPro" id="IPR039506">
    <property type="entry name" value="SPOB_a"/>
</dbReference>
<organism evidence="17 18">
    <name type="scientific">Lacisediminihabitans profunda</name>
    <dbReference type="NCBI Taxonomy" id="2594790"/>
    <lineage>
        <taxon>Bacteria</taxon>
        <taxon>Bacillati</taxon>
        <taxon>Actinomycetota</taxon>
        <taxon>Actinomycetes</taxon>
        <taxon>Micrococcales</taxon>
        <taxon>Microbacteriaceae</taxon>
        <taxon>Lacisediminihabitans</taxon>
    </lineage>
</organism>
<feature type="transmembrane region" description="Helical" evidence="14">
    <location>
        <begin position="48"/>
        <end position="71"/>
    </location>
</feature>
<dbReference type="PROSITE" id="PS50112">
    <property type="entry name" value="PAS"/>
    <property type="match status" value="1"/>
</dbReference>
<evidence type="ECO:0000313" key="18">
    <source>
        <dbReference type="Proteomes" id="UP000321379"/>
    </source>
</evidence>
<feature type="transmembrane region" description="Helical" evidence="14">
    <location>
        <begin position="205"/>
        <end position="226"/>
    </location>
</feature>
<keyword evidence="9" id="KW-0418">Kinase</keyword>
<name>A0A5C8UU73_9MICO</name>
<proteinExistence type="predicted"/>
<dbReference type="GO" id="GO:0005886">
    <property type="term" value="C:plasma membrane"/>
    <property type="evidence" value="ECO:0007669"/>
    <property type="project" value="UniProtKB-SubCell"/>
</dbReference>
<feature type="domain" description="PAS" evidence="16">
    <location>
        <begin position="245"/>
        <end position="284"/>
    </location>
</feature>
<evidence type="ECO:0000256" key="8">
    <source>
        <dbReference type="ARBA" id="ARBA00022741"/>
    </source>
</evidence>
<evidence type="ECO:0000256" key="7">
    <source>
        <dbReference type="ARBA" id="ARBA00022692"/>
    </source>
</evidence>
<evidence type="ECO:0000259" key="16">
    <source>
        <dbReference type="PROSITE" id="PS50112"/>
    </source>
</evidence>
<dbReference type="Pfam" id="PF17203">
    <property type="entry name" value="sCache_3_2"/>
    <property type="match status" value="1"/>
</dbReference>
<dbReference type="InterPro" id="IPR036890">
    <property type="entry name" value="HATPase_C_sf"/>
</dbReference>
<evidence type="ECO:0000256" key="12">
    <source>
        <dbReference type="ARBA" id="ARBA00023012"/>
    </source>
</evidence>
<dbReference type="EC" id="2.7.13.3" evidence="3"/>
<accession>A0A5C8UU73</accession>
<dbReference type="EMBL" id="VRMG01000005">
    <property type="protein sequence ID" value="TXN31500.1"/>
    <property type="molecule type" value="Genomic_DNA"/>
</dbReference>
<keyword evidence="13 14" id="KW-0472">Membrane</keyword>
<dbReference type="InterPro" id="IPR035965">
    <property type="entry name" value="PAS-like_dom_sf"/>
</dbReference>
<evidence type="ECO:0000256" key="11">
    <source>
        <dbReference type="ARBA" id="ARBA00022989"/>
    </source>
</evidence>
<feature type="domain" description="Histidine kinase" evidence="15">
    <location>
        <begin position="374"/>
        <end position="568"/>
    </location>
</feature>
<evidence type="ECO:0000256" key="6">
    <source>
        <dbReference type="ARBA" id="ARBA00022679"/>
    </source>
</evidence>
<dbReference type="AlphaFoldDB" id="A0A5C8UU73"/>
<dbReference type="PROSITE" id="PS50109">
    <property type="entry name" value="HIS_KIN"/>
    <property type="match status" value="1"/>
</dbReference>
<dbReference type="Gene3D" id="3.30.565.10">
    <property type="entry name" value="Histidine kinase-like ATPase, C-terminal domain"/>
    <property type="match status" value="1"/>
</dbReference>
<dbReference type="InterPro" id="IPR029151">
    <property type="entry name" value="Sensor-like_sf"/>
</dbReference>
<keyword evidence="5" id="KW-0597">Phosphoprotein</keyword>
<evidence type="ECO:0000259" key="15">
    <source>
        <dbReference type="PROSITE" id="PS50109"/>
    </source>
</evidence>
<keyword evidence="6" id="KW-0808">Transferase</keyword>
<dbReference type="GO" id="GO:0000155">
    <property type="term" value="F:phosphorelay sensor kinase activity"/>
    <property type="evidence" value="ECO:0007669"/>
    <property type="project" value="TreeGrafter"/>
</dbReference>
<dbReference type="InterPro" id="IPR004358">
    <property type="entry name" value="Sig_transdc_His_kin-like_C"/>
</dbReference>
<dbReference type="Gene3D" id="3.30.450.20">
    <property type="entry name" value="PAS domain"/>
    <property type="match status" value="2"/>
</dbReference>
<dbReference type="Proteomes" id="UP000321379">
    <property type="component" value="Unassembled WGS sequence"/>
</dbReference>
<dbReference type="SMART" id="SM00387">
    <property type="entry name" value="HATPase_c"/>
    <property type="match status" value="1"/>
</dbReference>
<dbReference type="InterPro" id="IPR005467">
    <property type="entry name" value="His_kinase_dom"/>
</dbReference>
<evidence type="ECO:0000256" key="14">
    <source>
        <dbReference type="SAM" id="Phobius"/>
    </source>
</evidence>
<reference evidence="17 18" key="1">
    <citation type="submission" date="2019-08" db="EMBL/GenBank/DDBJ databases">
        <title>Bacterial whole genome sequence for Glaciihabitans sp. CHu50b-6-2.</title>
        <authorList>
            <person name="Jin L."/>
        </authorList>
    </citation>
    <scope>NUCLEOTIDE SEQUENCE [LARGE SCALE GENOMIC DNA]</scope>
    <source>
        <strain evidence="17 18">CHu50b-6-2</strain>
    </source>
</reference>
<evidence type="ECO:0000256" key="10">
    <source>
        <dbReference type="ARBA" id="ARBA00022840"/>
    </source>
</evidence>
<dbReference type="SUPFAM" id="SSF103190">
    <property type="entry name" value="Sensory domain-like"/>
    <property type="match status" value="1"/>
</dbReference>
<evidence type="ECO:0000256" key="4">
    <source>
        <dbReference type="ARBA" id="ARBA00022475"/>
    </source>
</evidence>
<evidence type="ECO:0000256" key="1">
    <source>
        <dbReference type="ARBA" id="ARBA00000085"/>
    </source>
</evidence>
<keyword evidence="8" id="KW-0547">Nucleotide-binding</keyword>
<sequence length="581" mass="60944">MALALSLGWRGTTCGHTDHGTDRSTRSGEHGEVGMVRLASRWSIASRVFAVQLAAVIVLSGCLTLVLWLSLRDSANENAGRVTLAVANTLATDPVVVSGVRSPDPSAELQPFALRVMRSTGVDFVTIMDPTGTRFTHPNPAEIGKKFIGTISLAQRGKTLTETYTGTLGPSVRSVVPVVVDGTVIGIVAAGETVTNVAASLAPRIPFVIGAAALLVIVGSIGAFAARRLLSRMTGSMRPSELSRMVDYYESVLHSVREGLILADATGRVVLYNDEAAELLGLPPVTNDLQPRTSTELDLPPTIATLVTSGRRAVEESHVAGHRVLVVNQESATPPGGSTRASVGTLMTLRDRTEVQRLSGELESVRTLSDALRSQTHEYANRLHTVVSLLELGRTRDAIDLIAHQVQLSQSLADDVVGAVNEPALAALLLGKSTQAGERGIELRLEIEQNLAPSAMDPADLVSVVGNLVDNAMDAAAAGSAAPWVRVTLGTNHEHGCVELTVSDSGRGVENALGERIFSPGFSTKPAGATGRGFGLAVVRQVLQIHGGTIELLPGSATEFRARWPIAVAQIPASADDSAGS</sequence>
<dbReference type="InterPro" id="IPR033463">
    <property type="entry name" value="sCache_3"/>
</dbReference>
<dbReference type="SUPFAM" id="SSF55874">
    <property type="entry name" value="ATPase domain of HSP90 chaperone/DNA topoisomerase II/histidine kinase"/>
    <property type="match status" value="1"/>
</dbReference>
<keyword evidence="11 14" id="KW-1133">Transmembrane helix</keyword>
<evidence type="ECO:0000313" key="17">
    <source>
        <dbReference type="EMBL" id="TXN31500.1"/>
    </source>
</evidence>
<gene>
    <name evidence="17" type="ORF">FVP33_08145</name>
</gene>
<keyword evidence="7 14" id="KW-0812">Transmembrane</keyword>
<comment type="catalytic activity">
    <reaction evidence="1">
        <text>ATP + protein L-histidine = ADP + protein N-phospho-L-histidine.</text>
        <dbReference type="EC" id="2.7.13.3"/>
    </reaction>
</comment>
<comment type="subcellular location">
    <subcellularLocation>
        <location evidence="2">Cell membrane</location>
        <topology evidence="2">Multi-pass membrane protein</topology>
    </subcellularLocation>
</comment>
<evidence type="ECO:0000256" key="5">
    <source>
        <dbReference type="ARBA" id="ARBA00022553"/>
    </source>
</evidence>
<evidence type="ECO:0000256" key="13">
    <source>
        <dbReference type="ARBA" id="ARBA00023136"/>
    </source>
</evidence>
<dbReference type="SUPFAM" id="SSF55785">
    <property type="entry name" value="PYP-like sensor domain (PAS domain)"/>
    <property type="match status" value="1"/>
</dbReference>
<dbReference type="PRINTS" id="PR00344">
    <property type="entry name" value="BCTRLSENSOR"/>
</dbReference>
<keyword evidence="10" id="KW-0067">ATP-binding</keyword>
<dbReference type="Pfam" id="PF00989">
    <property type="entry name" value="PAS"/>
    <property type="match status" value="1"/>
</dbReference>
<keyword evidence="4" id="KW-1003">Cell membrane</keyword>
<evidence type="ECO:0000256" key="3">
    <source>
        <dbReference type="ARBA" id="ARBA00012438"/>
    </source>
</evidence>
<dbReference type="Pfam" id="PF14689">
    <property type="entry name" value="SPOB_a"/>
    <property type="match status" value="1"/>
</dbReference>
<dbReference type="InterPro" id="IPR000014">
    <property type="entry name" value="PAS"/>
</dbReference>
<dbReference type="PANTHER" id="PTHR43547">
    <property type="entry name" value="TWO-COMPONENT HISTIDINE KINASE"/>
    <property type="match status" value="1"/>
</dbReference>